<keyword evidence="6" id="KW-1185">Reference proteome</keyword>
<dbReference type="InterPro" id="IPR003593">
    <property type="entry name" value="AAA+_ATPase"/>
</dbReference>
<dbReference type="OrthoDB" id="4425833at2"/>
<proteinExistence type="inferred from homology"/>
<dbReference type="PANTHER" id="PTHR24220">
    <property type="entry name" value="IMPORT ATP-BINDING PROTEIN"/>
    <property type="match status" value="1"/>
</dbReference>
<dbReference type="STRING" id="446471.Xcel_3176"/>
<evidence type="ECO:0000313" key="5">
    <source>
        <dbReference type="EMBL" id="ACZ32176.1"/>
    </source>
</evidence>
<dbReference type="AlphaFoldDB" id="D1C0H3"/>
<evidence type="ECO:0000259" key="4">
    <source>
        <dbReference type="PROSITE" id="PS50893"/>
    </source>
</evidence>
<dbReference type="EMBL" id="CP001821">
    <property type="protein sequence ID" value="ACZ32176.1"/>
    <property type="molecule type" value="Genomic_DNA"/>
</dbReference>
<name>D1C0H3_XYLCX</name>
<organism evidence="5 6">
    <name type="scientific">Xylanimonas cellulosilytica (strain DSM 15894 / JCM 12276 / CECT 5975 / KCTC 9989 / LMG 20990 / NBRC 107835 / XIL07)</name>
    <dbReference type="NCBI Taxonomy" id="446471"/>
    <lineage>
        <taxon>Bacteria</taxon>
        <taxon>Bacillati</taxon>
        <taxon>Actinomycetota</taxon>
        <taxon>Actinomycetes</taxon>
        <taxon>Micrococcales</taxon>
        <taxon>Promicromonosporaceae</taxon>
        <taxon>Xylanimonas</taxon>
    </lineage>
</organism>
<feature type="domain" description="ABC transporter" evidence="4">
    <location>
        <begin position="4"/>
        <end position="218"/>
    </location>
</feature>
<comment type="similarity">
    <text evidence="1">Belongs to the ABC transporter superfamily.</text>
</comment>
<dbReference type="InterPro" id="IPR003439">
    <property type="entry name" value="ABC_transporter-like_ATP-bd"/>
</dbReference>
<keyword evidence="3" id="KW-0067">ATP-binding</keyword>
<evidence type="ECO:0000313" key="6">
    <source>
        <dbReference type="Proteomes" id="UP000002255"/>
    </source>
</evidence>
<dbReference type="Pfam" id="PF00005">
    <property type="entry name" value="ABC_tran"/>
    <property type="match status" value="1"/>
</dbReference>
<dbReference type="Proteomes" id="UP000002255">
    <property type="component" value="Chromosome"/>
</dbReference>
<dbReference type="RefSeq" id="WP_012879918.1">
    <property type="nucleotide sequence ID" value="NC_013530.1"/>
</dbReference>
<dbReference type="GO" id="GO:0005886">
    <property type="term" value="C:plasma membrane"/>
    <property type="evidence" value="ECO:0007669"/>
    <property type="project" value="TreeGrafter"/>
</dbReference>
<dbReference type="PROSITE" id="PS00211">
    <property type="entry name" value="ABC_TRANSPORTER_1"/>
    <property type="match status" value="1"/>
</dbReference>
<dbReference type="GO" id="GO:0016887">
    <property type="term" value="F:ATP hydrolysis activity"/>
    <property type="evidence" value="ECO:0007669"/>
    <property type="project" value="InterPro"/>
</dbReference>
<sequence>MFAYRAGAAPVIDDVTLDVPPGVVCALTGPSGSGKSTLLYLLALMLRPTGGEVVWDGQPASGLPDAARSRLRAAHVGFVFQDALLDPSRTVLANVCDSALFAGMPRATATARARDLMTRFGVEHRGDHLPGEISGGQAQRVAICRALLTDPRVVFADEPTGNLDDSSAEVVWHALTNHAATGATVVVATHDKALAARADHEVRLAVDGGITTRTRVTQ</sequence>
<dbReference type="PROSITE" id="PS50893">
    <property type="entry name" value="ABC_TRANSPORTER_2"/>
    <property type="match status" value="1"/>
</dbReference>
<dbReference type="PANTHER" id="PTHR24220:SF689">
    <property type="entry name" value="LIPOPROTEIN-RELEASING SYSTEM ATP-BINDING PROTEIN LOLD"/>
    <property type="match status" value="1"/>
</dbReference>
<accession>D1C0H3</accession>
<reference evidence="5 6" key="2">
    <citation type="journal article" date="2010" name="Stand. Genomic Sci.">
        <title>Complete genome sequence of Xylanimonas cellulosilytica type strain (XIL07).</title>
        <authorList>
            <person name="Foster B."/>
            <person name="Pukall R."/>
            <person name="Abt B."/>
            <person name="Nolan M."/>
            <person name="Glavina Del Rio T."/>
            <person name="Chen F."/>
            <person name="Lucas S."/>
            <person name="Tice H."/>
            <person name="Pitluck S."/>
            <person name="Cheng J.-F."/>
            <person name="Chertkov O."/>
            <person name="Brettin T."/>
            <person name="Han C."/>
            <person name="Detter J.C."/>
            <person name="Bruce D."/>
            <person name="Goodwin L."/>
            <person name="Ivanova N."/>
            <person name="Mavromatis K."/>
            <person name="Pati A."/>
            <person name="Mikhailova N."/>
            <person name="Chen A."/>
            <person name="Palaniappan K."/>
            <person name="Land M."/>
            <person name="Hauser L."/>
            <person name="Chang Y.-J."/>
            <person name="Jeffries C.D."/>
            <person name="Chain P."/>
            <person name="Rohde M."/>
            <person name="Goeker M."/>
            <person name="Bristow J."/>
            <person name="Eisen J.A."/>
            <person name="Markowitz V."/>
            <person name="Hugenholtz P."/>
            <person name="Kyrpides N.C."/>
            <person name="Klenk H.-P."/>
            <person name="Lapidus A."/>
        </authorList>
    </citation>
    <scope>NUCLEOTIDE SEQUENCE [LARGE SCALE GENOMIC DNA]</scope>
    <source>
        <strain evidence="6">DSM 15894 / CECT 5975 / LMG 20990 / XIL07</strain>
    </source>
</reference>
<keyword evidence="2" id="KW-0547">Nucleotide-binding</keyword>
<reference evidence="6" key="1">
    <citation type="submission" date="2009-11" db="EMBL/GenBank/DDBJ databases">
        <title>The complete chromosome of Xylanimonas cellulosilytica DSM 15894.</title>
        <authorList>
            <consortium name="US DOE Joint Genome Institute (JGI-PGF)"/>
            <person name="Lucas S."/>
            <person name="Copeland A."/>
            <person name="Lapidus A."/>
            <person name="Glavina del Rio T."/>
            <person name="Dalin E."/>
            <person name="Tice H."/>
            <person name="Bruce D."/>
            <person name="Goodwin L."/>
            <person name="Pitluck S."/>
            <person name="Kyrpides N."/>
            <person name="Mavromatis K."/>
            <person name="Ivanova N."/>
            <person name="Mikhailova N."/>
            <person name="Foster B."/>
            <person name="Clum A."/>
            <person name="Brettin T."/>
            <person name="Detter J.C."/>
            <person name="Han C."/>
            <person name="Larimer F."/>
            <person name="Land M."/>
            <person name="Hauser L."/>
            <person name="Markowitz V."/>
            <person name="Cheng J.F."/>
            <person name="Hugenholtz P."/>
            <person name="Woyke T."/>
            <person name="Wu D."/>
            <person name="Gehrich-Schroeter G."/>
            <person name="Schneider S."/>
            <person name="Pukall S.R."/>
            <person name="Klenk H.P."/>
            <person name="Eisen J.A."/>
        </authorList>
    </citation>
    <scope>NUCLEOTIDE SEQUENCE [LARGE SCALE GENOMIC DNA]</scope>
    <source>
        <strain evidence="6">DSM 15894 / CECT 5975 / LMG 20990 / XIL07</strain>
    </source>
</reference>
<dbReference type="InterPro" id="IPR027417">
    <property type="entry name" value="P-loop_NTPase"/>
</dbReference>
<gene>
    <name evidence="5" type="ordered locus">Xcel_3176</name>
</gene>
<dbReference type="InterPro" id="IPR015854">
    <property type="entry name" value="ABC_transpr_LolD-like"/>
</dbReference>
<dbReference type="Gene3D" id="3.40.50.300">
    <property type="entry name" value="P-loop containing nucleotide triphosphate hydrolases"/>
    <property type="match status" value="1"/>
</dbReference>
<dbReference type="GO" id="GO:0005524">
    <property type="term" value="F:ATP binding"/>
    <property type="evidence" value="ECO:0007669"/>
    <property type="project" value="UniProtKB-KW"/>
</dbReference>
<protein>
    <submittedName>
        <fullName evidence="5">ABC transporter related protein</fullName>
    </submittedName>
</protein>
<evidence type="ECO:0000256" key="1">
    <source>
        <dbReference type="ARBA" id="ARBA00005417"/>
    </source>
</evidence>
<evidence type="ECO:0000256" key="2">
    <source>
        <dbReference type="ARBA" id="ARBA00022741"/>
    </source>
</evidence>
<dbReference type="InterPro" id="IPR017871">
    <property type="entry name" value="ABC_transporter-like_CS"/>
</dbReference>
<dbReference type="eggNOG" id="COG1136">
    <property type="taxonomic scope" value="Bacteria"/>
</dbReference>
<evidence type="ECO:0000256" key="3">
    <source>
        <dbReference type="ARBA" id="ARBA00022840"/>
    </source>
</evidence>
<dbReference type="GO" id="GO:0022857">
    <property type="term" value="F:transmembrane transporter activity"/>
    <property type="evidence" value="ECO:0007669"/>
    <property type="project" value="TreeGrafter"/>
</dbReference>
<dbReference type="SUPFAM" id="SSF52540">
    <property type="entry name" value="P-loop containing nucleoside triphosphate hydrolases"/>
    <property type="match status" value="1"/>
</dbReference>
<dbReference type="SMART" id="SM00382">
    <property type="entry name" value="AAA"/>
    <property type="match status" value="1"/>
</dbReference>
<dbReference type="KEGG" id="xce:Xcel_3176"/>
<dbReference type="HOGENOM" id="CLU_000604_1_22_11"/>